<accession>U6C716</accession>
<proteinExistence type="predicted"/>
<reference evidence="1 2" key="1">
    <citation type="submission" date="2013-11" db="EMBL/GenBank/DDBJ databases">
        <title>Dynamic genome rearrangements of T7-like phages that infect Ralstonia solanacearum.</title>
        <authorList>
            <person name="Kotera S."/>
            <person name="Fujiwara A."/>
            <person name="Kawasaki T."/>
            <person name="Fujie M."/>
            <person name="Yamada T."/>
        </authorList>
    </citation>
    <scope>NUCLEOTIDE SEQUENCE [LARGE SCALE GENOMIC DNA]</scope>
</reference>
<dbReference type="EMBL" id="AB863625">
    <property type="protein sequence ID" value="BAO04713.1"/>
    <property type="molecule type" value="Genomic_DNA"/>
</dbReference>
<dbReference type="Proteomes" id="UP000017866">
    <property type="component" value="Segment"/>
</dbReference>
<name>U6C716_9CAUD</name>
<dbReference type="RefSeq" id="YP_008853833.1">
    <property type="nucleotide sequence ID" value="NC_022915.1"/>
</dbReference>
<organism evidence="1 2">
    <name type="scientific">Ralstonia phage RSK1</name>
    <dbReference type="NCBI Taxonomy" id="1417599"/>
    <lineage>
        <taxon>Viruses</taxon>
        <taxon>Duplodnaviria</taxon>
        <taxon>Heunggongvirae</taxon>
        <taxon>Uroviricota</taxon>
        <taxon>Caudoviricetes</taxon>
        <taxon>Firingavirus</taxon>
        <taxon>Firingavirus RSK1</taxon>
    </lineage>
</organism>
<evidence type="ECO:0000313" key="2">
    <source>
        <dbReference type="Proteomes" id="UP000017866"/>
    </source>
</evidence>
<keyword evidence="2" id="KW-1185">Reference proteome</keyword>
<sequence>MTLEHIEAKPLADRFPFRSHRITSSGFARAVVCPEIWTEFREREARLSSTQLAREFWARLATFGDAVSEVFRGGFAGGSQAMPFVRRSGLEEFRERHDPISRLMYSLVAVRYAKAMLGARKSMV</sequence>
<dbReference type="GeneID" id="17699620"/>
<evidence type="ECO:0000313" key="1">
    <source>
        <dbReference type="EMBL" id="BAO04713.1"/>
    </source>
</evidence>
<protein>
    <submittedName>
        <fullName evidence="1">Uncharacterized protein</fullName>
    </submittedName>
</protein>
<dbReference type="KEGG" id="vg:17699620"/>